<dbReference type="EMBL" id="VFQC01000001">
    <property type="protein sequence ID" value="TQN32466.1"/>
    <property type="molecule type" value="Genomic_DNA"/>
</dbReference>
<dbReference type="CDD" id="cd08503">
    <property type="entry name" value="PBP2_NikA_DppA_OppA_like_17"/>
    <property type="match status" value="1"/>
</dbReference>
<dbReference type="PANTHER" id="PTHR30290:SF83">
    <property type="entry name" value="ABC TRANSPORTER SUBSTRATE-BINDING PROTEIN"/>
    <property type="match status" value="1"/>
</dbReference>
<dbReference type="AlphaFoldDB" id="A0A543NKY3"/>
<dbReference type="Pfam" id="PF00496">
    <property type="entry name" value="SBP_bac_5"/>
    <property type="match status" value="1"/>
</dbReference>
<feature type="domain" description="Solute-binding protein family 5" evidence="2">
    <location>
        <begin position="110"/>
        <end position="440"/>
    </location>
</feature>
<dbReference type="RefSeq" id="WP_211351810.1">
    <property type="nucleotide sequence ID" value="NZ_VFQC01000001.1"/>
</dbReference>
<reference evidence="3 4" key="1">
    <citation type="submission" date="2019-06" db="EMBL/GenBank/DDBJ databases">
        <title>Sequencing the genomes of 1000 actinobacteria strains.</title>
        <authorList>
            <person name="Klenk H.-P."/>
        </authorList>
    </citation>
    <scope>NUCLEOTIDE SEQUENCE [LARGE SCALE GENOMIC DNA]</scope>
    <source>
        <strain evidence="3 4">DSM 45015</strain>
    </source>
</reference>
<keyword evidence="4" id="KW-1185">Reference proteome</keyword>
<protein>
    <submittedName>
        <fullName evidence="3">Peptide/nickel transport system substrate-binding protein</fullName>
    </submittedName>
</protein>
<dbReference type="Gene3D" id="3.40.190.10">
    <property type="entry name" value="Periplasmic binding protein-like II"/>
    <property type="match status" value="1"/>
</dbReference>
<dbReference type="PANTHER" id="PTHR30290">
    <property type="entry name" value="PERIPLASMIC BINDING COMPONENT OF ABC TRANSPORTER"/>
    <property type="match status" value="1"/>
</dbReference>
<accession>A0A543NKY3</accession>
<feature type="compositionally biased region" description="Low complexity" evidence="1">
    <location>
        <begin position="14"/>
        <end position="23"/>
    </location>
</feature>
<proteinExistence type="predicted"/>
<dbReference type="PIRSF" id="PIRSF002741">
    <property type="entry name" value="MppA"/>
    <property type="match status" value="1"/>
</dbReference>
<dbReference type="SUPFAM" id="SSF53850">
    <property type="entry name" value="Periplasmic binding protein-like II"/>
    <property type="match status" value="1"/>
</dbReference>
<dbReference type="PROSITE" id="PS51318">
    <property type="entry name" value="TAT"/>
    <property type="match status" value="1"/>
</dbReference>
<evidence type="ECO:0000313" key="4">
    <source>
        <dbReference type="Proteomes" id="UP000317422"/>
    </source>
</evidence>
<evidence type="ECO:0000259" key="2">
    <source>
        <dbReference type="Pfam" id="PF00496"/>
    </source>
</evidence>
<organism evidence="3 4">
    <name type="scientific">Haloactinospora alba</name>
    <dbReference type="NCBI Taxonomy" id="405555"/>
    <lineage>
        <taxon>Bacteria</taxon>
        <taxon>Bacillati</taxon>
        <taxon>Actinomycetota</taxon>
        <taxon>Actinomycetes</taxon>
        <taxon>Streptosporangiales</taxon>
        <taxon>Nocardiopsidaceae</taxon>
        <taxon>Haloactinospora</taxon>
    </lineage>
</organism>
<dbReference type="InterPro" id="IPR006311">
    <property type="entry name" value="TAT_signal"/>
</dbReference>
<dbReference type="Proteomes" id="UP000317422">
    <property type="component" value="Unassembled WGS sequence"/>
</dbReference>
<feature type="region of interest" description="Disordered" evidence="1">
    <location>
        <begin position="1"/>
        <end position="24"/>
    </location>
</feature>
<dbReference type="InterPro" id="IPR030678">
    <property type="entry name" value="Peptide/Ni-bd"/>
</dbReference>
<dbReference type="Gene3D" id="3.90.76.10">
    <property type="entry name" value="Dipeptide-binding Protein, Domain 1"/>
    <property type="match status" value="1"/>
</dbReference>
<name>A0A543NKY3_9ACTN</name>
<dbReference type="Gene3D" id="3.10.105.10">
    <property type="entry name" value="Dipeptide-binding Protein, Domain 3"/>
    <property type="match status" value="1"/>
</dbReference>
<gene>
    <name evidence="3" type="ORF">FHX37_2426</name>
</gene>
<sequence>MPSAPDQRNDVPPRGRGTPPSRRSLLRYGAAGALVTPVLAACGSTANPDAYVASQDYDDPKRGGRLRVGVAGGSSSDTVDAHNPVSNTDIARVINLNEGLCYFDVDYSLRMGLAESVEANQDGSAWTVRLRSDLEFHNGKTITADDVKHTLLRVTDPDKPGSTATQLAAMDRNGLQKLDERTLRIRFDQPVSNFTDIAAQYAMGIVPEGYDPAKPVGAGPFAYSEFTPGVRSMFTRHDNYWRENEPHLDELEIINYPDDTARVNALIGGQVDAVSQLPHNQIAVIESYDHLDILESETGMWVPFTMRVDQEPFDDVRVRQAFRLIVDREQMINQALSGHGAVANDLYARFDPAYNDDLPQRGQDIGKARELLAEAGYENGLEVELVTAPISAGAVQAASVFKEQAKKAGVTVNLRRVTSTEFFGDNYLKWTFAQSFWNTRNYLSQAANGSMPDAAFNETHWDDDEWTELVTEARTTMDDGKRTELLHQAQRIEHERGGYIIWGFANTVDGFNANVNGFEPSVTGNPLSSYGFRRVWFAND</sequence>
<dbReference type="InterPro" id="IPR039424">
    <property type="entry name" value="SBP_5"/>
</dbReference>
<dbReference type="InterPro" id="IPR000914">
    <property type="entry name" value="SBP_5_dom"/>
</dbReference>
<dbReference type="GO" id="GO:0042597">
    <property type="term" value="C:periplasmic space"/>
    <property type="evidence" value="ECO:0007669"/>
    <property type="project" value="UniProtKB-ARBA"/>
</dbReference>
<evidence type="ECO:0000313" key="3">
    <source>
        <dbReference type="EMBL" id="TQN32466.1"/>
    </source>
</evidence>
<comment type="caution">
    <text evidence="3">The sequence shown here is derived from an EMBL/GenBank/DDBJ whole genome shotgun (WGS) entry which is preliminary data.</text>
</comment>
<dbReference type="GO" id="GO:0043190">
    <property type="term" value="C:ATP-binding cassette (ABC) transporter complex"/>
    <property type="evidence" value="ECO:0007669"/>
    <property type="project" value="InterPro"/>
</dbReference>
<evidence type="ECO:0000256" key="1">
    <source>
        <dbReference type="SAM" id="MobiDB-lite"/>
    </source>
</evidence>
<dbReference type="GO" id="GO:0015833">
    <property type="term" value="P:peptide transport"/>
    <property type="evidence" value="ECO:0007669"/>
    <property type="project" value="TreeGrafter"/>
</dbReference>
<dbReference type="GO" id="GO:1904680">
    <property type="term" value="F:peptide transmembrane transporter activity"/>
    <property type="evidence" value="ECO:0007669"/>
    <property type="project" value="TreeGrafter"/>
</dbReference>